<dbReference type="InterPro" id="IPR021296">
    <property type="entry name" value="DUF2868"/>
</dbReference>
<protein>
    <submittedName>
        <fullName evidence="2">DUF2868 domain-containing protein</fullName>
    </submittedName>
</protein>
<dbReference type="Proteomes" id="UP000539350">
    <property type="component" value="Unassembled WGS sequence"/>
</dbReference>
<organism evidence="2 3">
    <name type="scientific">Sediminihaliea albiluteola</name>
    <dbReference type="NCBI Taxonomy" id="2758564"/>
    <lineage>
        <taxon>Bacteria</taxon>
        <taxon>Pseudomonadati</taxon>
        <taxon>Pseudomonadota</taxon>
        <taxon>Gammaproteobacteria</taxon>
        <taxon>Cellvibrionales</taxon>
        <taxon>Halieaceae</taxon>
        <taxon>Sediminihaliea</taxon>
    </lineage>
</organism>
<accession>A0A7W2TV00</accession>
<dbReference type="RefSeq" id="WP_182169459.1">
    <property type="nucleotide sequence ID" value="NZ_JACFXU010000013.1"/>
</dbReference>
<keyword evidence="1" id="KW-0472">Membrane</keyword>
<feature type="transmembrane region" description="Helical" evidence="1">
    <location>
        <begin position="73"/>
        <end position="94"/>
    </location>
</feature>
<keyword evidence="1" id="KW-1133">Transmembrane helix</keyword>
<dbReference type="Pfam" id="PF11067">
    <property type="entry name" value="DUF2868"/>
    <property type="match status" value="1"/>
</dbReference>
<comment type="caution">
    <text evidence="2">The sequence shown here is derived from an EMBL/GenBank/DDBJ whole genome shotgun (WGS) entry which is preliminary data.</text>
</comment>
<feature type="transmembrane region" description="Helical" evidence="1">
    <location>
        <begin position="100"/>
        <end position="126"/>
    </location>
</feature>
<feature type="transmembrane region" description="Helical" evidence="1">
    <location>
        <begin position="258"/>
        <end position="280"/>
    </location>
</feature>
<proteinExistence type="predicted"/>
<feature type="transmembrane region" description="Helical" evidence="1">
    <location>
        <begin position="174"/>
        <end position="199"/>
    </location>
</feature>
<keyword evidence="1" id="KW-0812">Transmembrane</keyword>
<dbReference type="AlphaFoldDB" id="A0A7W2TV00"/>
<keyword evidence="3" id="KW-1185">Reference proteome</keyword>
<sequence>MTVHRSRPNLQDLYHLAEQVEQDRERAISELRQRDHAIARSCQQQSDEARLLYWLDSVVPADQGKGWQAESSWVYIARGLALLLGFSAMAGFLLSSSRGLVNAFVLLALFVGLQLLMSLFASFFFVRTVSGRAPATLPASPMRLLVLRSLPDRRYLREAASVLRLLLMRYCQEFAVLFTAAALAAFIAVPAITDFAFVWGSTFSLSDHFVLSFTDAMAGPWSSVWPEATLSSDIIAGSRYHPALTNLDREGIDSMRGWWGFLFMSITVYALLPRLLLWAASRLATRHMMRRAFVQFPGADMVLNRMRAPLVTTQSSEHSDEAVSEAQARAAVSSGPSATARVLLLDWSGALGAESVDQFEELLSLGLAQDNILSLGFNQLQRERELLQEKNKAAFDQLAVVVKSWEPPMAELADILAELDDIPRCTLYLVPLPGKSVPHRKVEDWRRFVREQAFASVDVQLLNRVTPI</sequence>
<evidence type="ECO:0000256" key="1">
    <source>
        <dbReference type="SAM" id="Phobius"/>
    </source>
</evidence>
<reference evidence="2 3" key="1">
    <citation type="submission" date="2020-07" db="EMBL/GenBank/DDBJ databases">
        <title>Halieaceae bacterium, F7430, whole genome shotgun sequencing project.</title>
        <authorList>
            <person name="Jiang S."/>
            <person name="Liu Z.W."/>
            <person name="Du Z.J."/>
        </authorList>
    </citation>
    <scope>NUCLEOTIDE SEQUENCE [LARGE SCALE GENOMIC DNA]</scope>
    <source>
        <strain evidence="2 3">F7430</strain>
    </source>
</reference>
<dbReference type="EMBL" id="JACFXU010000013">
    <property type="protein sequence ID" value="MBA6412455.1"/>
    <property type="molecule type" value="Genomic_DNA"/>
</dbReference>
<evidence type="ECO:0000313" key="2">
    <source>
        <dbReference type="EMBL" id="MBA6412455.1"/>
    </source>
</evidence>
<evidence type="ECO:0000313" key="3">
    <source>
        <dbReference type="Proteomes" id="UP000539350"/>
    </source>
</evidence>
<gene>
    <name evidence="2" type="ORF">H2508_04965</name>
</gene>
<name>A0A7W2TV00_9GAMM</name>